<evidence type="ECO:0000256" key="1">
    <source>
        <dbReference type="SAM" id="Phobius"/>
    </source>
</evidence>
<name>A0A0F9GAP4_9ZZZZ</name>
<feature type="transmembrane region" description="Helical" evidence="1">
    <location>
        <begin position="42"/>
        <end position="60"/>
    </location>
</feature>
<keyword evidence="1" id="KW-0472">Membrane</keyword>
<dbReference type="AlphaFoldDB" id="A0A0F9GAP4"/>
<dbReference type="EMBL" id="LAZR01018561">
    <property type="protein sequence ID" value="KKL95934.1"/>
    <property type="molecule type" value="Genomic_DNA"/>
</dbReference>
<keyword evidence="1" id="KW-1133">Transmembrane helix</keyword>
<protein>
    <submittedName>
        <fullName evidence="2">Uncharacterized protein</fullName>
    </submittedName>
</protein>
<comment type="caution">
    <text evidence="2">The sequence shown here is derived from an EMBL/GenBank/DDBJ whole genome shotgun (WGS) entry which is preliminary data.</text>
</comment>
<sequence length="64" mass="7412">MDEFKPVSFFSEWLTADRLLMLYFIFNSAVQAMPDPDSNSSVVYVFVFKFIHLIAGNINMTRKA</sequence>
<proteinExistence type="predicted"/>
<evidence type="ECO:0000313" key="2">
    <source>
        <dbReference type="EMBL" id="KKL95934.1"/>
    </source>
</evidence>
<gene>
    <name evidence="2" type="ORF">LCGC14_1849590</name>
</gene>
<reference evidence="2" key="1">
    <citation type="journal article" date="2015" name="Nature">
        <title>Complex archaea that bridge the gap between prokaryotes and eukaryotes.</title>
        <authorList>
            <person name="Spang A."/>
            <person name="Saw J.H."/>
            <person name="Jorgensen S.L."/>
            <person name="Zaremba-Niedzwiedzka K."/>
            <person name="Martijn J."/>
            <person name="Lind A.E."/>
            <person name="van Eijk R."/>
            <person name="Schleper C."/>
            <person name="Guy L."/>
            <person name="Ettema T.J."/>
        </authorList>
    </citation>
    <scope>NUCLEOTIDE SEQUENCE</scope>
</reference>
<accession>A0A0F9GAP4</accession>
<organism evidence="2">
    <name type="scientific">marine sediment metagenome</name>
    <dbReference type="NCBI Taxonomy" id="412755"/>
    <lineage>
        <taxon>unclassified sequences</taxon>
        <taxon>metagenomes</taxon>
        <taxon>ecological metagenomes</taxon>
    </lineage>
</organism>
<keyword evidence="1" id="KW-0812">Transmembrane</keyword>